<dbReference type="InterPro" id="IPR003653">
    <property type="entry name" value="Peptidase_C48_C"/>
</dbReference>
<evidence type="ECO:0000313" key="6">
    <source>
        <dbReference type="Proteomes" id="UP000224567"/>
    </source>
</evidence>
<protein>
    <recommendedName>
        <fullName evidence="4">Ubiquitin-like protease family profile domain-containing protein</fullName>
    </recommendedName>
</protein>
<dbReference type="PANTHER" id="PTHR31470:SF40">
    <property type="entry name" value="UBIQUITIN-LIKE PROTEASE FAMILY PROFILE DOMAIN-CONTAINING PROTEIN"/>
    <property type="match status" value="1"/>
</dbReference>
<evidence type="ECO:0000256" key="2">
    <source>
        <dbReference type="ARBA" id="ARBA00022670"/>
    </source>
</evidence>
<evidence type="ECO:0000259" key="4">
    <source>
        <dbReference type="Pfam" id="PF02902"/>
    </source>
</evidence>
<name>A0A2G2X4R7_CAPBA</name>
<dbReference type="EMBL" id="MLFT02000003">
    <property type="protein sequence ID" value="PHT52495.1"/>
    <property type="molecule type" value="Genomic_DNA"/>
</dbReference>
<keyword evidence="3" id="KW-0378">Hydrolase</keyword>
<evidence type="ECO:0000313" key="5">
    <source>
        <dbReference type="EMBL" id="PHT52495.1"/>
    </source>
</evidence>
<gene>
    <name evidence="5" type="ORF">CQW23_06957</name>
</gene>
<dbReference type="Proteomes" id="UP000224567">
    <property type="component" value="Unassembled WGS sequence"/>
</dbReference>
<dbReference type="GO" id="GO:0006508">
    <property type="term" value="P:proteolysis"/>
    <property type="evidence" value="ECO:0007669"/>
    <property type="project" value="UniProtKB-KW"/>
</dbReference>
<comment type="caution">
    <text evidence="5">The sequence shown here is derived from an EMBL/GenBank/DDBJ whole genome shotgun (WGS) entry which is preliminary data.</text>
</comment>
<dbReference type="GO" id="GO:0008234">
    <property type="term" value="F:cysteine-type peptidase activity"/>
    <property type="evidence" value="ECO:0007669"/>
    <property type="project" value="InterPro"/>
</dbReference>
<reference evidence="5 6" key="1">
    <citation type="journal article" date="2017" name="Genome Biol.">
        <title>New reference genome sequences of hot pepper reveal the massive evolution of plant disease-resistance genes by retroduplication.</title>
        <authorList>
            <person name="Kim S."/>
            <person name="Park J."/>
            <person name="Yeom S.I."/>
            <person name="Kim Y.M."/>
            <person name="Seo E."/>
            <person name="Kim K.T."/>
            <person name="Kim M.S."/>
            <person name="Lee J.M."/>
            <person name="Cheong K."/>
            <person name="Shin H.S."/>
            <person name="Kim S.B."/>
            <person name="Han K."/>
            <person name="Lee J."/>
            <person name="Park M."/>
            <person name="Lee H.A."/>
            <person name="Lee H.Y."/>
            <person name="Lee Y."/>
            <person name="Oh S."/>
            <person name="Lee J.H."/>
            <person name="Choi E."/>
            <person name="Choi E."/>
            <person name="Lee S.E."/>
            <person name="Jeon J."/>
            <person name="Kim H."/>
            <person name="Choi G."/>
            <person name="Song H."/>
            <person name="Lee J."/>
            <person name="Lee S.C."/>
            <person name="Kwon J.K."/>
            <person name="Lee H.Y."/>
            <person name="Koo N."/>
            <person name="Hong Y."/>
            <person name="Kim R.W."/>
            <person name="Kang W.H."/>
            <person name="Huh J.H."/>
            <person name="Kang B.C."/>
            <person name="Yang T.J."/>
            <person name="Lee Y.H."/>
            <person name="Bennetzen J.L."/>
            <person name="Choi D."/>
        </authorList>
    </citation>
    <scope>NUCLEOTIDE SEQUENCE [LARGE SCALE GENOMIC DNA]</scope>
    <source>
        <strain evidence="6">cv. PBC81</strain>
    </source>
</reference>
<dbReference type="InterPro" id="IPR038765">
    <property type="entry name" value="Papain-like_cys_pep_sf"/>
</dbReference>
<accession>A0A2G2X4R7</accession>
<dbReference type="SUPFAM" id="SSF54001">
    <property type="entry name" value="Cysteine proteinases"/>
    <property type="match status" value="1"/>
</dbReference>
<reference evidence="6" key="2">
    <citation type="journal article" date="2017" name="J. Anim. Genet.">
        <title>Multiple reference genome sequences of hot pepper reveal the massive evolution of plant disease resistance genes by retroduplication.</title>
        <authorList>
            <person name="Kim S."/>
            <person name="Park J."/>
            <person name="Yeom S.-I."/>
            <person name="Kim Y.-M."/>
            <person name="Seo E."/>
            <person name="Kim K.-T."/>
            <person name="Kim M.-S."/>
            <person name="Lee J.M."/>
            <person name="Cheong K."/>
            <person name="Shin H.-S."/>
            <person name="Kim S.-B."/>
            <person name="Han K."/>
            <person name="Lee J."/>
            <person name="Park M."/>
            <person name="Lee H.-A."/>
            <person name="Lee H.-Y."/>
            <person name="Lee Y."/>
            <person name="Oh S."/>
            <person name="Lee J.H."/>
            <person name="Choi E."/>
            <person name="Choi E."/>
            <person name="Lee S.E."/>
            <person name="Jeon J."/>
            <person name="Kim H."/>
            <person name="Choi G."/>
            <person name="Song H."/>
            <person name="Lee J."/>
            <person name="Lee S.-C."/>
            <person name="Kwon J.-K."/>
            <person name="Lee H.-Y."/>
            <person name="Koo N."/>
            <person name="Hong Y."/>
            <person name="Kim R.W."/>
            <person name="Kang W.-H."/>
            <person name="Huh J.H."/>
            <person name="Kang B.-C."/>
            <person name="Yang T.-J."/>
            <person name="Lee Y.-H."/>
            <person name="Bennetzen J.L."/>
            <person name="Choi D."/>
        </authorList>
    </citation>
    <scope>NUCLEOTIDE SEQUENCE [LARGE SCALE GENOMIC DNA]</scope>
    <source>
        <strain evidence="6">cv. PBC81</strain>
    </source>
</reference>
<keyword evidence="2" id="KW-0645">Protease</keyword>
<sequence length="507" mass="58559">MVRNARHGQALVRIVTEDMGFGLELAIVVLWTRVSHCSVGDRVSHERLLWDKVSLCCLYNRVLVENAYNRVIEQCLDKEPEQADFDDGGLETSGQHYIPDQYEDKDPDLQHMDYAGGETSPQHFSANVAQNLSEKLDSTKIKDETILSGSQFTIFDELLSSLNAYRIKSIIVHSSTNREEETPDENLNDKHLETVVEDHYNKENVGLSANTSVHKEAKFCTEEQIRTPPKTHVLTIDEQRDEPVWPDSQNTIPDELLPSLNVYQRKNIVVHSSANHEHQTPKQKIRIRRPSKFKESPYTIKFGSAAKLKLLKIKIDSTLWNSLISHGQTRAMAYSGQYFISVNIKDRHHWVLVVLSFSKRCIFLYDSYKSYGHYPVVFSEIEKLAEIISLCLQTCNFYKRKCIDFHNHPRYKDEDATNLFDVLFKEDLPQQPSGSLYCGMYMITYAECLSYSQRVSSTEFNPNALRTRYPALLWDYSMRKQQTNAHSDVEAPLRLVRQMLIVMSKHP</sequence>
<evidence type="ECO:0000256" key="1">
    <source>
        <dbReference type="ARBA" id="ARBA00005234"/>
    </source>
</evidence>
<comment type="similarity">
    <text evidence="1">Belongs to the peptidase C48 family.</text>
</comment>
<keyword evidence="6" id="KW-1185">Reference proteome</keyword>
<dbReference type="AlphaFoldDB" id="A0A2G2X4R7"/>
<feature type="domain" description="Ubiquitin-like protease family profile" evidence="4">
    <location>
        <begin position="342"/>
        <end position="468"/>
    </location>
</feature>
<dbReference type="Gene3D" id="3.40.395.10">
    <property type="entry name" value="Adenoviral Proteinase, Chain A"/>
    <property type="match status" value="1"/>
</dbReference>
<organism evidence="5 6">
    <name type="scientific">Capsicum baccatum</name>
    <name type="common">Peruvian pepper</name>
    <dbReference type="NCBI Taxonomy" id="33114"/>
    <lineage>
        <taxon>Eukaryota</taxon>
        <taxon>Viridiplantae</taxon>
        <taxon>Streptophyta</taxon>
        <taxon>Embryophyta</taxon>
        <taxon>Tracheophyta</taxon>
        <taxon>Spermatophyta</taxon>
        <taxon>Magnoliopsida</taxon>
        <taxon>eudicotyledons</taxon>
        <taxon>Gunneridae</taxon>
        <taxon>Pentapetalae</taxon>
        <taxon>asterids</taxon>
        <taxon>lamiids</taxon>
        <taxon>Solanales</taxon>
        <taxon>Solanaceae</taxon>
        <taxon>Solanoideae</taxon>
        <taxon>Capsiceae</taxon>
        <taxon>Capsicum</taxon>
    </lineage>
</organism>
<evidence type="ECO:0000256" key="3">
    <source>
        <dbReference type="ARBA" id="ARBA00022801"/>
    </source>
</evidence>
<proteinExistence type="inferred from homology"/>
<dbReference type="PANTHER" id="PTHR31470">
    <property type="entry name" value="CYSTEINE PROTEINASES SUPERFAMILY PROTEIN-RELATED-RELATED"/>
    <property type="match status" value="1"/>
</dbReference>
<dbReference type="Pfam" id="PF02902">
    <property type="entry name" value="Peptidase_C48"/>
    <property type="match status" value="1"/>
</dbReference>